<evidence type="ECO:0000313" key="1">
    <source>
        <dbReference type="EMBL" id="QMV73440.1"/>
    </source>
</evidence>
<dbReference type="Proteomes" id="UP000515240">
    <property type="component" value="Chromosome"/>
</dbReference>
<protein>
    <recommendedName>
        <fullName evidence="3">DUF2383 domain-containing protein</fullName>
    </recommendedName>
</protein>
<dbReference type="InterPro" id="IPR012347">
    <property type="entry name" value="Ferritin-like"/>
</dbReference>
<dbReference type="KEGG" id="cpis:HS961_11725"/>
<dbReference type="AlphaFoldDB" id="A0A7G5EHG5"/>
<evidence type="ECO:0008006" key="3">
    <source>
        <dbReference type="Google" id="ProtNLM"/>
    </source>
</evidence>
<reference evidence="1 2" key="1">
    <citation type="journal article" date="2020" name="G3 (Bethesda)">
        <title>CeMbio - The Caenorhabditis elegans Microbiome Resource.</title>
        <authorList>
            <person name="Dirksen P."/>
            <person name="Assie A."/>
            <person name="Zimmermann J."/>
            <person name="Zhang F."/>
            <person name="Tietje A.M."/>
            <person name="Marsh S.A."/>
            <person name="Felix M.A."/>
            <person name="Shapira M."/>
            <person name="Kaleta C."/>
            <person name="Schulenburg H."/>
            <person name="Samuel B."/>
        </authorList>
    </citation>
    <scope>NUCLEOTIDE SEQUENCE [LARGE SCALE GENOMIC DNA]</scope>
    <source>
        <strain evidence="1 2">BIGb0172</strain>
    </source>
</reference>
<proteinExistence type="predicted"/>
<name>A0A7G5EHG5_9BURK</name>
<dbReference type="Gene3D" id="1.20.1260.10">
    <property type="match status" value="1"/>
</dbReference>
<gene>
    <name evidence="1" type="ORF">HS961_11725</name>
</gene>
<accession>A0A7G5EHG5</accession>
<dbReference type="EMBL" id="CP058554">
    <property type="protein sequence ID" value="QMV73440.1"/>
    <property type="molecule type" value="Genomic_DNA"/>
</dbReference>
<keyword evidence="2" id="KW-1185">Reference proteome</keyword>
<evidence type="ECO:0000313" key="2">
    <source>
        <dbReference type="Proteomes" id="UP000515240"/>
    </source>
</evidence>
<sequence length="308" mass="34403">MQKMTSVFSAQAYRNSPERIGRQRSALLNTLRLAASTANGMAQLAGDALHGAMAGGLPPKAKALWGNPAREDSYWRSHYQSMDFYVAGQPFEAYRPALALGWYAAQRNPSGFDALATQLEVQWQHVRGSNPMDWAEASHIARAAYDHAISGLQGEQLSAAQVQHAVRVLQQGLADCEECLVAGSEQARAIALRSHLYALAEQFRTMDWQLQDVQLQLAEPSPLVERPGLSAAGRMHRRWTEFKQRANLNSDSDLIAECNLCMVVVAERYQRVLEAALPLDVRPLLQTHAQQLRRYTDELQHMQDARAR</sequence>
<dbReference type="RefSeq" id="WP_182322145.1">
    <property type="nucleotide sequence ID" value="NZ_CP058554.1"/>
</dbReference>
<organism evidence="1 2">
    <name type="scientific">Comamonas piscis</name>
    <dbReference type="NCBI Taxonomy" id="1562974"/>
    <lineage>
        <taxon>Bacteria</taxon>
        <taxon>Pseudomonadati</taxon>
        <taxon>Pseudomonadota</taxon>
        <taxon>Betaproteobacteria</taxon>
        <taxon>Burkholderiales</taxon>
        <taxon>Comamonadaceae</taxon>
        <taxon>Comamonas</taxon>
    </lineage>
</organism>